<dbReference type="SMART" id="SM00044">
    <property type="entry name" value="CYCc"/>
    <property type="match status" value="1"/>
</dbReference>
<dbReference type="SUPFAM" id="SSF55073">
    <property type="entry name" value="Nucleotide cyclase"/>
    <property type="match status" value="1"/>
</dbReference>
<dbReference type="SMART" id="SM01080">
    <property type="entry name" value="CHASE2"/>
    <property type="match status" value="1"/>
</dbReference>
<dbReference type="Gene3D" id="3.30.70.1230">
    <property type="entry name" value="Nucleotide cyclase"/>
    <property type="match status" value="1"/>
</dbReference>
<keyword evidence="2" id="KW-0812">Transmembrane</keyword>
<dbReference type="Pfam" id="PF05226">
    <property type="entry name" value="CHASE2"/>
    <property type="match status" value="1"/>
</dbReference>
<dbReference type="AlphaFoldDB" id="K6GL77"/>
<organism evidence="2 3">
    <name type="scientific">Solidesulfovibrio magneticus str. Maddingley MBC34</name>
    <dbReference type="NCBI Taxonomy" id="1206767"/>
    <lineage>
        <taxon>Bacteria</taxon>
        <taxon>Pseudomonadati</taxon>
        <taxon>Thermodesulfobacteriota</taxon>
        <taxon>Desulfovibrionia</taxon>
        <taxon>Desulfovibrionales</taxon>
        <taxon>Desulfovibrionaceae</taxon>
        <taxon>Solidesulfovibrio</taxon>
    </lineage>
</organism>
<keyword evidence="2" id="KW-0472">Membrane</keyword>
<dbReference type="InterPro" id="IPR050697">
    <property type="entry name" value="Adenylyl/Guanylyl_Cyclase_3/4"/>
</dbReference>
<dbReference type="InterPro" id="IPR001054">
    <property type="entry name" value="A/G_cyclase"/>
</dbReference>
<evidence type="ECO:0000313" key="2">
    <source>
        <dbReference type="EMBL" id="EKO37705.1"/>
    </source>
</evidence>
<dbReference type="InterPro" id="IPR007890">
    <property type="entry name" value="CHASE2"/>
</dbReference>
<dbReference type="PROSITE" id="PS50125">
    <property type="entry name" value="GUANYLATE_CYCLASE_2"/>
    <property type="match status" value="1"/>
</dbReference>
<dbReference type="Proteomes" id="UP000006272">
    <property type="component" value="Unassembled WGS sequence"/>
</dbReference>
<reference evidence="2 3" key="1">
    <citation type="submission" date="2012-07" db="EMBL/GenBank/DDBJ databases">
        <title>Draft genome sequence of Desulfovibrio magneticus str. Maddingley MBC34 obtained from a metagenomic sequence of a methanogenic enrichment isolated from coal-seam formation water in Victoria, Australia.</title>
        <authorList>
            <person name="Greenfield P."/>
            <person name="Hendry P."/>
            <person name="Li D."/>
            <person name="Rosewarne C.P."/>
            <person name="Tran-Dinh N."/>
            <person name="Elbourne L.D.H."/>
            <person name="Paulsen I.T."/>
            <person name="Midgley D.J."/>
        </authorList>
    </citation>
    <scope>NUCLEOTIDE SEQUENCE [LARGE SCALE GENOMIC DNA]</scope>
    <source>
        <strain evidence="3">Maddingley MBC34</strain>
    </source>
</reference>
<dbReference type="GO" id="GO:0004016">
    <property type="term" value="F:adenylate cyclase activity"/>
    <property type="evidence" value="ECO:0007669"/>
    <property type="project" value="UniProtKB-ARBA"/>
</dbReference>
<dbReference type="EMBL" id="ALAO01000365">
    <property type="protein sequence ID" value="EKO37705.1"/>
    <property type="molecule type" value="Genomic_DNA"/>
</dbReference>
<dbReference type="Pfam" id="PF00211">
    <property type="entry name" value="Guanylate_cyc"/>
    <property type="match status" value="1"/>
</dbReference>
<dbReference type="PATRIC" id="fig|1206767.3.peg.3528"/>
<proteinExistence type="predicted"/>
<sequence length="667" mass="69078">MDTSAAPPGARRRETLSGLAAGLAVWALVALAGTTTLGRGLEAMALDAAWSLRRPAKSPVPLLVVAVDEPSFQEIGLPWPWPRALHARLLDALRTAGARLVVCDIVFAEPTTRVNDDALADSLGRGPPTILAQALETVDDPGFLRQVRVDPLPLLARNAAGVGLAVLTPDPDGTVRRFAATYDGLPTLAASAAALAADSPPPAASGLIDFPGPARTIDTVSYAQVIDQDFPLPAERIQGRIVVLGRSMAASGAPFGQADSFATPFSRAGGLPTSGPEIHAAIISSLLAGSVGRELPREWSLALAGLLLPALGAFSPRLRPGTAAGLAVGGTVGLCAGAAALFCWRFVWLPPALDSLGLLALGGTAALWRAVAESRQRRLLARAFSRYVSPVVARAVVARPDRLELGGEEAVVTVLFSDLAGFTTFSETLSPKELIAILSACFAPSASIILQSGGTLDKYIGDAVMAFWGAPLPLADHAARAVAAALAMRQATQAVSRDFTARGLPRLAARLGLATGPAVVGNVGSLERFDYTVLGDTVNLASRLESLNKFYGTDILLAAATRQGAGEAFPCREVDAVRVKGRTGAVAVYEPLGPAGAGLPAFAALYAEALGQYRNRDFAAALAGFETAQAAREGGDPPSVVMAGRCRKFLDAPPPEDWDGIFVPEGK</sequence>
<dbReference type="CDD" id="cd07302">
    <property type="entry name" value="CHD"/>
    <property type="match status" value="1"/>
</dbReference>
<dbReference type="InterPro" id="IPR029787">
    <property type="entry name" value="Nucleotide_cyclase"/>
</dbReference>
<dbReference type="GO" id="GO:0035556">
    <property type="term" value="P:intracellular signal transduction"/>
    <property type="evidence" value="ECO:0007669"/>
    <property type="project" value="InterPro"/>
</dbReference>
<evidence type="ECO:0000313" key="3">
    <source>
        <dbReference type="Proteomes" id="UP000006272"/>
    </source>
</evidence>
<comment type="caution">
    <text evidence="2">The sequence shown here is derived from an EMBL/GenBank/DDBJ whole genome shotgun (WGS) entry which is preliminary data.</text>
</comment>
<dbReference type="PANTHER" id="PTHR43081">
    <property type="entry name" value="ADENYLATE CYCLASE, TERMINAL-DIFFERENTIATION SPECIFIC-RELATED"/>
    <property type="match status" value="1"/>
</dbReference>
<evidence type="ECO:0000259" key="1">
    <source>
        <dbReference type="PROSITE" id="PS50125"/>
    </source>
</evidence>
<protein>
    <submittedName>
        <fullName evidence="2">Putative transmembrane sensor domain protein</fullName>
    </submittedName>
</protein>
<dbReference type="GO" id="GO:0006171">
    <property type="term" value="P:cAMP biosynthetic process"/>
    <property type="evidence" value="ECO:0007669"/>
    <property type="project" value="TreeGrafter"/>
</dbReference>
<gene>
    <name evidence="2" type="ORF">B193_3617</name>
</gene>
<name>K6GL77_9BACT</name>
<accession>K6GL77</accession>
<feature type="domain" description="Guanylate cyclase" evidence="1">
    <location>
        <begin position="413"/>
        <end position="545"/>
    </location>
</feature>
<dbReference type="PANTHER" id="PTHR43081:SF1">
    <property type="entry name" value="ADENYLATE CYCLASE, TERMINAL-DIFFERENTIATION SPECIFIC"/>
    <property type="match status" value="1"/>
</dbReference>